<reference evidence="2 3" key="1">
    <citation type="submission" date="2014-04" db="EMBL/GenBank/DDBJ databases">
        <authorList>
            <consortium name="DOE Joint Genome Institute"/>
            <person name="Kuo A."/>
            <person name="Tarkka M."/>
            <person name="Buscot F."/>
            <person name="Kohler A."/>
            <person name="Nagy L.G."/>
            <person name="Floudas D."/>
            <person name="Copeland A."/>
            <person name="Barry K.W."/>
            <person name="Cichocki N."/>
            <person name="Veneault-Fourrey C."/>
            <person name="LaButti K."/>
            <person name="Lindquist E.A."/>
            <person name="Lipzen A."/>
            <person name="Lundell T."/>
            <person name="Morin E."/>
            <person name="Murat C."/>
            <person name="Sun H."/>
            <person name="Tunlid A."/>
            <person name="Henrissat B."/>
            <person name="Grigoriev I.V."/>
            <person name="Hibbett D.S."/>
            <person name="Martin F."/>
            <person name="Nordberg H.P."/>
            <person name="Cantor M.N."/>
            <person name="Hua S.X."/>
        </authorList>
    </citation>
    <scope>NUCLEOTIDE SEQUENCE [LARGE SCALE GENOMIC DNA]</scope>
    <source>
        <strain evidence="2 3">F 1598</strain>
    </source>
</reference>
<evidence type="ECO:0000313" key="2">
    <source>
        <dbReference type="EMBL" id="KIM90578.1"/>
    </source>
</evidence>
<feature type="region of interest" description="Disordered" evidence="1">
    <location>
        <begin position="76"/>
        <end position="96"/>
    </location>
</feature>
<protein>
    <submittedName>
        <fullName evidence="2">Uncharacterized protein</fullName>
    </submittedName>
</protein>
<gene>
    <name evidence="2" type="ORF">PILCRDRAFT_1847</name>
</gene>
<dbReference type="Proteomes" id="UP000054166">
    <property type="component" value="Unassembled WGS sequence"/>
</dbReference>
<organism evidence="2 3">
    <name type="scientific">Piloderma croceum (strain F 1598)</name>
    <dbReference type="NCBI Taxonomy" id="765440"/>
    <lineage>
        <taxon>Eukaryota</taxon>
        <taxon>Fungi</taxon>
        <taxon>Dikarya</taxon>
        <taxon>Basidiomycota</taxon>
        <taxon>Agaricomycotina</taxon>
        <taxon>Agaricomycetes</taxon>
        <taxon>Agaricomycetidae</taxon>
        <taxon>Atheliales</taxon>
        <taxon>Atheliaceae</taxon>
        <taxon>Piloderma</taxon>
    </lineage>
</organism>
<proteinExistence type="predicted"/>
<dbReference type="EMBL" id="KN832973">
    <property type="protein sequence ID" value="KIM90578.1"/>
    <property type="molecule type" value="Genomic_DNA"/>
</dbReference>
<dbReference type="HOGENOM" id="CLU_706189_0_0_1"/>
<name>A0A0C3BVL3_PILCF</name>
<evidence type="ECO:0000313" key="3">
    <source>
        <dbReference type="Proteomes" id="UP000054166"/>
    </source>
</evidence>
<dbReference type="OrthoDB" id="2985281at2759"/>
<accession>A0A0C3BVL3</accession>
<sequence length="391" mass="44226">MSGSNSISDAELSNINVLRERFHSLEHNRFRELAHAILRPEVLADFRKSGVDEVEIVRHILALSDMTDVWKEASASEAERAKKAPRAPRFNPRGSPREELHALSESIGIGATLPPASVEVLVRIIETQREHYENEIENMRCDFKSLWDVLFDDLAASPATAYYIFFVTQGERTTKRYTEMAFFYARAFKARIYRNYHFLSVWTYAAGALKELKDLGYTTRSAERDLIKSSQIRTLILQLKGVMMTELCQDLSKYISRALAASALYGPYFDVEWDGSTVVNKGRYMEEVKVTLRTDAFKRALPGLEASLLRLCDPSNIWESPESFRIIYVYLKGGSNSKYGVTEHLSALLSECATLVNFMDQLLRPIKAPAVAAAFATMHPTPLSCPAWDPS</sequence>
<dbReference type="InParanoid" id="A0A0C3BVL3"/>
<keyword evidence="3" id="KW-1185">Reference proteome</keyword>
<dbReference type="AlphaFoldDB" id="A0A0C3BVL3"/>
<reference evidence="3" key="2">
    <citation type="submission" date="2015-01" db="EMBL/GenBank/DDBJ databases">
        <title>Evolutionary Origins and Diversification of the Mycorrhizal Mutualists.</title>
        <authorList>
            <consortium name="DOE Joint Genome Institute"/>
            <consortium name="Mycorrhizal Genomics Consortium"/>
            <person name="Kohler A."/>
            <person name="Kuo A."/>
            <person name="Nagy L.G."/>
            <person name="Floudas D."/>
            <person name="Copeland A."/>
            <person name="Barry K.W."/>
            <person name="Cichocki N."/>
            <person name="Veneault-Fourrey C."/>
            <person name="LaButti K."/>
            <person name="Lindquist E.A."/>
            <person name="Lipzen A."/>
            <person name="Lundell T."/>
            <person name="Morin E."/>
            <person name="Murat C."/>
            <person name="Riley R."/>
            <person name="Ohm R."/>
            <person name="Sun H."/>
            <person name="Tunlid A."/>
            <person name="Henrissat B."/>
            <person name="Grigoriev I.V."/>
            <person name="Hibbett D.S."/>
            <person name="Martin F."/>
        </authorList>
    </citation>
    <scope>NUCLEOTIDE SEQUENCE [LARGE SCALE GENOMIC DNA]</scope>
    <source>
        <strain evidence="3">F 1598</strain>
    </source>
</reference>
<evidence type="ECO:0000256" key="1">
    <source>
        <dbReference type="SAM" id="MobiDB-lite"/>
    </source>
</evidence>